<evidence type="ECO:0000313" key="5">
    <source>
        <dbReference type="Proteomes" id="UP001251528"/>
    </source>
</evidence>
<feature type="chain" id="PRO_5042558359" description="Beta-lactamase-related domain-containing protein" evidence="2">
    <location>
        <begin position="22"/>
        <end position="542"/>
    </location>
</feature>
<evidence type="ECO:0000259" key="3">
    <source>
        <dbReference type="Pfam" id="PF00144"/>
    </source>
</evidence>
<evidence type="ECO:0000256" key="1">
    <source>
        <dbReference type="ARBA" id="ARBA00038215"/>
    </source>
</evidence>
<feature type="signal peptide" evidence="2">
    <location>
        <begin position="1"/>
        <end position="21"/>
    </location>
</feature>
<comment type="caution">
    <text evidence="4">The sequence shown here is derived from an EMBL/GenBank/DDBJ whole genome shotgun (WGS) entry which is preliminary data.</text>
</comment>
<keyword evidence="5" id="KW-1185">Reference proteome</keyword>
<dbReference type="InterPro" id="IPR050491">
    <property type="entry name" value="AmpC-like"/>
</dbReference>
<accession>A0AAJ0CS66</accession>
<dbReference type="InterPro" id="IPR012338">
    <property type="entry name" value="Beta-lactam/transpept-like"/>
</dbReference>
<dbReference type="PANTHER" id="PTHR46825:SF9">
    <property type="entry name" value="BETA-LACTAMASE-RELATED DOMAIN-CONTAINING PROTEIN"/>
    <property type="match status" value="1"/>
</dbReference>
<sequence>MKWHGSVTGIALGLQYLGVFADQKPLSAGTNKNPLTHEFGDFVRDLLREWHVAGTAIGVIDGDDVFAQVVPHQLPTRAKQLLGYGMATLPDTEATPETLWYAGSTTKAQTAAALAKLIDSGEYPALARGWKTPISSIIRDDFVVQDEWSTMHITLEDAASHRTGFTRHDASIRCPQGGCDKGSVRHIVRTLRHLPLQLEPRVEFHYCNLMFLVLSHVVETVTGKWLGHVLREQIWEPLGMNATFLDLQQAQDAPEHLSTGYYWHNKDQKLKSMPFVVTGPLSGAGAVISNVVDYSKWIRSLLRRGQPLSEAVHHEIRKPRMVQKQEPDLGMDVVLYSLGWFRTNLHDQVAYYHAGSTETHGTLVYWFPELDYGIVTFSNYASPVREVLVRRLIEDKLGIPESERYDMDKRMRDDVDARERSIADAVNTLFPNRPKTPLPLPLNTSDLAGTYYNIGYGQLKLREKPHPAEKGQTILVAGDDYELHHVTGSYWVMYIMEPNGPAAFYSAQFIVSAGGKSTALEVHVFDRSEMVNEGTIVYLRQT</sequence>
<name>A0AAJ0CS66_9HYPO</name>
<feature type="domain" description="Beta-lactamase-related" evidence="3">
    <location>
        <begin position="42"/>
        <end position="389"/>
    </location>
</feature>
<evidence type="ECO:0000256" key="2">
    <source>
        <dbReference type="SAM" id="SignalP"/>
    </source>
</evidence>
<dbReference type="SUPFAM" id="SSF56601">
    <property type="entry name" value="beta-lactamase/transpeptidase-like"/>
    <property type="match status" value="1"/>
</dbReference>
<dbReference type="EMBL" id="JASWJB010000056">
    <property type="protein sequence ID" value="KAK2603801.1"/>
    <property type="molecule type" value="Genomic_DNA"/>
</dbReference>
<dbReference type="Gene3D" id="3.40.710.10">
    <property type="entry name" value="DD-peptidase/beta-lactamase superfamily"/>
    <property type="match status" value="1"/>
</dbReference>
<organism evidence="4 5">
    <name type="scientific">Conoideocrella luteorostrata</name>
    <dbReference type="NCBI Taxonomy" id="1105319"/>
    <lineage>
        <taxon>Eukaryota</taxon>
        <taxon>Fungi</taxon>
        <taxon>Dikarya</taxon>
        <taxon>Ascomycota</taxon>
        <taxon>Pezizomycotina</taxon>
        <taxon>Sordariomycetes</taxon>
        <taxon>Hypocreomycetidae</taxon>
        <taxon>Hypocreales</taxon>
        <taxon>Clavicipitaceae</taxon>
        <taxon>Conoideocrella</taxon>
    </lineage>
</organism>
<dbReference type="InterPro" id="IPR001466">
    <property type="entry name" value="Beta-lactam-related"/>
</dbReference>
<reference evidence="4" key="1">
    <citation type="submission" date="2023-06" db="EMBL/GenBank/DDBJ databases">
        <title>Conoideocrella luteorostrata (Hypocreales: Clavicipitaceae), a potential biocontrol fungus for elongate hemlock scale in United States Christmas tree production areas.</title>
        <authorList>
            <person name="Barrett H."/>
            <person name="Lovett B."/>
            <person name="Macias A.M."/>
            <person name="Stajich J.E."/>
            <person name="Kasson M.T."/>
        </authorList>
    </citation>
    <scope>NUCLEOTIDE SEQUENCE</scope>
    <source>
        <strain evidence="4">ARSEF 14590</strain>
    </source>
</reference>
<evidence type="ECO:0000313" key="4">
    <source>
        <dbReference type="EMBL" id="KAK2603801.1"/>
    </source>
</evidence>
<dbReference type="Proteomes" id="UP001251528">
    <property type="component" value="Unassembled WGS sequence"/>
</dbReference>
<protein>
    <recommendedName>
        <fullName evidence="3">Beta-lactamase-related domain-containing protein</fullName>
    </recommendedName>
</protein>
<dbReference type="Pfam" id="PF00144">
    <property type="entry name" value="Beta-lactamase"/>
    <property type="match status" value="1"/>
</dbReference>
<dbReference type="PANTHER" id="PTHR46825">
    <property type="entry name" value="D-ALANYL-D-ALANINE-CARBOXYPEPTIDASE/ENDOPEPTIDASE AMPH"/>
    <property type="match status" value="1"/>
</dbReference>
<comment type="similarity">
    <text evidence="1">Belongs to the peptidase S12 family.</text>
</comment>
<dbReference type="AlphaFoldDB" id="A0AAJ0CS66"/>
<proteinExistence type="inferred from homology"/>
<keyword evidence="2" id="KW-0732">Signal</keyword>
<gene>
    <name evidence="4" type="ORF">QQS21_004003</name>
</gene>